<feature type="domain" description="Cupin type-1" evidence="3">
    <location>
        <begin position="65"/>
        <end position="207"/>
    </location>
</feature>
<dbReference type="EMBL" id="JAUSUB010000024">
    <property type="protein sequence ID" value="MDQ0272518.1"/>
    <property type="molecule type" value="Genomic_DNA"/>
</dbReference>
<dbReference type="InterPro" id="IPR051610">
    <property type="entry name" value="GPI/OXD"/>
</dbReference>
<feature type="compositionally biased region" description="Basic and acidic residues" evidence="2">
    <location>
        <begin position="15"/>
        <end position="28"/>
    </location>
</feature>
<name>A0ABU0AMM8_9BACI</name>
<dbReference type="InterPro" id="IPR006045">
    <property type="entry name" value="Cupin_1"/>
</dbReference>
<evidence type="ECO:0000313" key="4">
    <source>
        <dbReference type="EMBL" id="MDQ0272518.1"/>
    </source>
</evidence>
<dbReference type="EC" id="4.1.1.2" evidence="4"/>
<dbReference type="InterPro" id="IPR014710">
    <property type="entry name" value="RmlC-like_jellyroll"/>
</dbReference>
<dbReference type="SMART" id="SM00835">
    <property type="entry name" value="Cupin_1"/>
    <property type="match status" value="2"/>
</dbReference>
<keyword evidence="5" id="KW-1185">Reference proteome</keyword>
<sequence length="400" mass="44652">MDKNKLNASQLIKSIPRDKIPEPIREQDQAGATDSGPRDVLRDIENPDMLVPPTTDAGTIPNLTFSFSDTSMVLKNGGWSRQITVRELPVAVTLAGVNMRLTPGGVRELHWHKEVEWAYMLLGKARITAVDENGKNFVADVEQGDLWYFPPGIPHSIQGLDEGCEFLLVFDNGGFSDLDTFSLSDWFAHTPQEVLAANFGVGEEAFAKIPREQKYIYQSQVPKSIKEDEPSSPFGTRRFAHSLLGQESLKSPGGSVRIADSRNFPVSKLISAALVEVLPGAMREMHWHPNNDEWQYFLTGQGRMTAFAADGTARTFNVKAGDVGYIPFCNGHYIQNTGDTTLWFLEIFKAPIYEDVSLTQWLALTPKELVESNLNVGEEVMSALRKKKWEIVKFPGGEYR</sequence>
<keyword evidence="4" id="KW-0456">Lyase</keyword>
<dbReference type="CDD" id="cd20305">
    <property type="entry name" value="cupin_OxDC_C"/>
    <property type="match status" value="1"/>
</dbReference>
<dbReference type="InterPro" id="IPR017774">
    <property type="entry name" value="Bicupin_oxalate_deCO2ase/Oxase"/>
</dbReference>
<organism evidence="4 5">
    <name type="scientific">Cytobacillus purgationiresistens</name>
    <dbReference type="NCBI Taxonomy" id="863449"/>
    <lineage>
        <taxon>Bacteria</taxon>
        <taxon>Bacillati</taxon>
        <taxon>Bacillota</taxon>
        <taxon>Bacilli</taxon>
        <taxon>Bacillales</taxon>
        <taxon>Bacillaceae</taxon>
        <taxon>Cytobacillus</taxon>
    </lineage>
</organism>
<feature type="compositionally biased region" description="Polar residues" evidence="2">
    <location>
        <begin position="1"/>
        <end position="12"/>
    </location>
</feature>
<evidence type="ECO:0000256" key="1">
    <source>
        <dbReference type="ARBA" id="ARBA00022723"/>
    </source>
</evidence>
<evidence type="ECO:0000313" key="5">
    <source>
        <dbReference type="Proteomes" id="UP001238088"/>
    </source>
</evidence>
<dbReference type="Proteomes" id="UP001238088">
    <property type="component" value="Unassembled WGS sequence"/>
</dbReference>
<dbReference type="NCBIfam" id="TIGR03404">
    <property type="entry name" value="bicupin_oxalic"/>
    <property type="match status" value="1"/>
</dbReference>
<dbReference type="CDD" id="cd20304">
    <property type="entry name" value="cupin_OxDC_N"/>
    <property type="match status" value="1"/>
</dbReference>
<feature type="compositionally biased region" description="Basic and acidic residues" evidence="2">
    <location>
        <begin position="36"/>
        <end position="45"/>
    </location>
</feature>
<evidence type="ECO:0000256" key="2">
    <source>
        <dbReference type="SAM" id="MobiDB-lite"/>
    </source>
</evidence>
<dbReference type="RefSeq" id="WP_307477880.1">
    <property type="nucleotide sequence ID" value="NZ_JAUSUB010000024.1"/>
</dbReference>
<protein>
    <submittedName>
        <fullName evidence="4">Oxalate decarboxylase</fullName>
        <ecNumber evidence="4">4.1.1.2</ecNumber>
    </submittedName>
</protein>
<dbReference type="PANTHER" id="PTHR35848">
    <property type="entry name" value="OXALATE-BINDING PROTEIN"/>
    <property type="match status" value="1"/>
</dbReference>
<keyword evidence="1" id="KW-0479">Metal-binding</keyword>
<feature type="region of interest" description="Disordered" evidence="2">
    <location>
        <begin position="1"/>
        <end position="57"/>
    </location>
</feature>
<dbReference type="GO" id="GO:0046564">
    <property type="term" value="F:oxalate decarboxylase activity"/>
    <property type="evidence" value="ECO:0007669"/>
    <property type="project" value="UniProtKB-EC"/>
</dbReference>
<proteinExistence type="predicted"/>
<feature type="domain" description="Cupin type-1" evidence="3">
    <location>
        <begin position="241"/>
        <end position="382"/>
    </location>
</feature>
<evidence type="ECO:0000259" key="3">
    <source>
        <dbReference type="SMART" id="SM00835"/>
    </source>
</evidence>
<dbReference type="SUPFAM" id="SSF51182">
    <property type="entry name" value="RmlC-like cupins"/>
    <property type="match status" value="1"/>
</dbReference>
<dbReference type="Gene3D" id="2.60.120.10">
    <property type="entry name" value="Jelly Rolls"/>
    <property type="match status" value="2"/>
</dbReference>
<dbReference type="Pfam" id="PF00190">
    <property type="entry name" value="Cupin_1"/>
    <property type="match status" value="2"/>
</dbReference>
<reference evidence="4 5" key="1">
    <citation type="submission" date="2023-07" db="EMBL/GenBank/DDBJ databases">
        <title>Genomic Encyclopedia of Type Strains, Phase IV (KMG-IV): sequencing the most valuable type-strain genomes for metagenomic binning, comparative biology and taxonomic classification.</title>
        <authorList>
            <person name="Goeker M."/>
        </authorList>
    </citation>
    <scope>NUCLEOTIDE SEQUENCE [LARGE SCALE GENOMIC DNA]</scope>
    <source>
        <strain evidence="4 5">DSM 23494</strain>
    </source>
</reference>
<comment type="caution">
    <text evidence="4">The sequence shown here is derived from an EMBL/GenBank/DDBJ whole genome shotgun (WGS) entry which is preliminary data.</text>
</comment>
<gene>
    <name evidence="4" type="ORF">J2S17_004410</name>
</gene>
<accession>A0ABU0AMM8</accession>
<dbReference type="PANTHER" id="PTHR35848:SF9">
    <property type="entry name" value="SLL1358 PROTEIN"/>
    <property type="match status" value="1"/>
</dbReference>
<dbReference type="InterPro" id="IPR011051">
    <property type="entry name" value="RmlC_Cupin_sf"/>
</dbReference>